<dbReference type="FunFam" id="1.10.20.10:FF:000105">
    <property type="entry name" value="Inner kinetochore subunit cnp20"/>
    <property type="match status" value="1"/>
</dbReference>
<evidence type="ECO:0000259" key="7">
    <source>
        <dbReference type="Pfam" id="PF15511"/>
    </source>
</evidence>
<proteinExistence type="inferred from homology"/>
<dbReference type="InterPro" id="IPR009072">
    <property type="entry name" value="Histone-fold"/>
</dbReference>
<dbReference type="GO" id="GO:0007059">
    <property type="term" value="P:chromosome segregation"/>
    <property type="evidence" value="ECO:0007669"/>
    <property type="project" value="TreeGrafter"/>
</dbReference>
<evidence type="ECO:0000313" key="8">
    <source>
        <dbReference type="EMBL" id="OJD16896.1"/>
    </source>
</evidence>
<keyword evidence="4" id="KW-0158">Chromosome</keyword>
<dbReference type="VEuPathDB" id="FungiDB:AJ78_02994"/>
<keyword evidence="5" id="KW-0539">Nucleus</keyword>
<sequence length="473" mass="52197">MSSPSKDGGGRTPQSGRNGNSPDQESPFNVLHQLAGTIRRNPTTPAAITARRPLSANRASARRTPSGTYTGSNVAPATPHALRALQRRAATYTPGRDRRKSGRVQRETPMDVLRNLGKVLAPVTRPVSSSPHEEPEKPPPQPIDDLDEEPDLPRPRLSLPLRDMIVEDDGSPEMQPPRLSLALDEDIDLTWRSIEMPRRDRSIQDRATLSRASMGSNRFSDRFGDLSRMEDLEEVEEVDYTMVRGEDDDDLGPDTGPVYDAGGETEDLRRFNLDFSFPTPDVTTAEIPGNQLEQENEDFALDINPHVDTGFPSSDSVVGGGGIELAIQDDISRPMPPSSSPEPVPEDKGTGSKRQKVSRHGIPVPRLPSGIVKKLATRFARSGGGGKSRISKDTLAAVEQATEWYFEQASDDLSTYAKHAGRKTIDETDAITLMRRPNARHRQRHIGKNTTMFALAQKHLPKELLQDIRLPKR</sequence>
<dbReference type="Pfam" id="PF15511">
    <property type="entry name" value="CENP-T_C"/>
    <property type="match status" value="1"/>
</dbReference>
<evidence type="ECO:0000256" key="1">
    <source>
        <dbReference type="ARBA" id="ARBA00004123"/>
    </source>
</evidence>
<dbReference type="OrthoDB" id="10071681at2759"/>
<keyword evidence="9" id="KW-1185">Reference proteome</keyword>
<dbReference type="Gene3D" id="1.10.20.10">
    <property type="entry name" value="Histone, subunit A"/>
    <property type="match status" value="1"/>
</dbReference>
<reference evidence="8 9" key="1">
    <citation type="submission" date="2015-07" db="EMBL/GenBank/DDBJ databases">
        <title>Emmonsia species relationships and genome sequence.</title>
        <authorList>
            <consortium name="The Broad Institute Genomics Platform"/>
            <person name="Cuomo C.A."/>
            <person name="Munoz J.F."/>
            <person name="Imamovic A."/>
            <person name="Priest M.E."/>
            <person name="Young S."/>
            <person name="Clay O.K."/>
            <person name="McEwen J.G."/>
        </authorList>
    </citation>
    <scope>NUCLEOTIDE SEQUENCE [LARGE SCALE GENOMIC DNA]</scope>
    <source>
        <strain evidence="8 9">UAMH 9510</strain>
    </source>
</reference>
<feature type="compositionally biased region" description="Polar residues" evidence="6">
    <location>
        <begin position="12"/>
        <end position="27"/>
    </location>
</feature>
<dbReference type="SUPFAM" id="SSF47113">
    <property type="entry name" value="Histone-fold"/>
    <property type="match status" value="1"/>
</dbReference>
<dbReference type="STRING" id="1447872.A0A1J9PK76"/>
<dbReference type="GO" id="GO:0005634">
    <property type="term" value="C:nucleus"/>
    <property type="evidence" value="ECO:0007669"/>
    <property type="project" value="UniProtKB-SubCell"/>
</dbReference>
<comment type="caution">
    <text evidence="8">The sequence shown here is derived from an EMBL/GenBank/DDBJ whole genome shotgun (WGS) entry which is preliminary data.</text>
</comment>
<dbReference type="Proteomes" id="UP000182235">
    <property type="component" value="Unassembled WGS sequence"/>
</dbReference>
<dbReference type="GO" id="GO:0000278">
    <property type="term" value="P:mitotic cell cycle"/>
    <property type="evidence" value="ECO:0007669"/>
    <property type="project" value="TreeGrafter"/>
</dbReference>
<feature type="region of interest" description="Disordered" evidence="6">
    <location>
        <begin position="330"/>
        <end position="367"/>
    </location>
</feature>
<feature type="compositionally biased region" description="Pro residues" evidence="6">
    <location>
        <begin position="334"/>
        <end position="343"/>
    </location>
</feature>
<dbReference type="GO" id="GO:0051382">
    <property type="term" value="P:kinetochore assembly"/>
    <property type="evidence" value="ECO:0007669"/>
    <property type="project" value="InterPro"/>
</dbReference>
<dbReference type="PANTHER" id="PTHR46904">
    <property type="entry name" value="CENTROMERE PROTEIN T"/>
    <property type="match status" value="1"/>
</dbReference>
<dbReference type="CDD" id="cd22920">
    <property type="entry name" value="HFD_CENP-T"/>
    <property type="match status" value="1"/>
</dbReference>
<dbReference type="GO" id="GO:0000776">
    <property type="term" value="C:kinetochore"/>
    <property type="evidence" value="ECO:0007669"/>
    <property type="project" value="InterPro"/>
</dbReference>
<dbReference type="PANTHER" id="PTHR46904:SF1">
    <property type="entry name" value="CENTROMERE PROTEIN T"/>
    <property type="match status" value="1"/>
</dbReference>
<comment type="subcellular location">
    <subcellularLocation>
        <location evidence="2">Chromosome</location>
    </subcellularLocation>
    <subcellularLocation>
        <location evidence="1">Nucleus</location>
    </subcellularLocation>
</comment>
<evidence type="ECO:0000256" key="5">
    <source>
        <dbReference type="ARBA" id="ARBA00023242"/>
    </source>
</evidence>
<dbReference type="GO" id="GO:0046982">
    <property type="term" value="F:protein heterodimerization activity"/>
    <property type="evidence" value="ECO:0007669"/>
    <property type="project" value="InterPro"/>
</dbReference>
<evidence type="ECO:0000256" key="3">
    <source>
        <dbReference type="ARBA" id="ARBA00010137"/>
    </source>
</evidence>
<protein>
    <recommendedName>
        <fullName evidence="7">CENP-T/Histone H4 histone fold domain-containing protein</fullName>
    </recommendedName>
</protein>
<evidence type="ECO:0000256" key="6">
    <source>
        <dbReference type="SAM" id="MobiDB-lite"/>
    </source>
</evidence>
<dbReference type="GO" id="GO:0003677">
    <property type="term" value="F:DNA binding"/>
    <property type="evidence" value="ECO:0007669"/>
    <property type="project" value="InterPro"/>
</dbReference>
<name>A0A1J9PK76_9EURO</name>
<evidence type="ECO:0000313" key="9">
    <source>
        <dbReference type="Proteomes" id="UP000182235"/>
    </source>
</evidence>
<comment type="similarity">
    <text evidence="3">Belongs to the CENP-T/CNN1 family.</text>
</comment>
<evidence type="ECO:0000256" key="2">
    <source>
        <dbReference type="ARBA" id="ARBA00004286"/>
    </source>
</evidence>
<dbReference type="EMBL" id="LGRN01000088">
    <property type="protein sequence ID" value="OJD16896.1"/>
    <property type="molecule type" value="Genomic_DNA"/>
</dbReference>
<feature type="compositionally biased region" description="Polar residues" evidence="6">
    <location>
        <begin position="63"/>
        <end position="75"/>
    </location>
</feature>
<feature type="region of interest" description="Disordered" evidence="6">
    <location>
        <begin position="1"/>
        <end position="156"/>
    </location>
</feature>
<dbReference type="AlphaFoldDB" id="A0A1J9PK76"/>
<gene>
    <name evidence="8" type="ORF">AJ78_02994</name>
</gene>
<accession>A0A1J9PK76</accession>
<dbReference type="InterPro" id="IPR028255">
    <property type="entry name" value="CENP-T"/>
</dbReference>
<dbReference type="InterPro" id="IPR035425">
    <property type="entry name" value="CENP-T/H4_C"/>
</dbReference>
<organism evidence="8 9">
    <name type="scientific">Emergomyces pasteurianus Ep9510</name>
    <dbReference type="NCBI Taxonomy" id="1447872"/>
    <lineage>
        <taxon>Eukaryota</taxon>
        <taxon>Fungi</taxon>
        <taxon>Dikarya</taxon>
        <taxon>Ascomycota</taxon>
        <taxon>Pezizomycotina</taxon>
        <taxon>Eurotiomycetes</taxon>
        <taxon>Eurotiomycetidae</taxon>
        <taxon>Onygenales</taxon>
        <taxon>Ajellomycetaceae</taxon>
        <taxon>Emergomyces</taxon>
    </lineage>
</organism>
<evidence type="ECO:0000256" key="4">
    <source>
        <dbReference type="ARBA" id="ARBA00022454"/>
    </source>
</evidence>
<feature type="domain" description="CENP-T/Histone H4 histone fold" evidence="7">
    <location>
        <begin position="360"/>
        <end position="472"/>
    </location>
</feature>